<feature type="domain" description="4-Methylmuconolactone methyl-isomerase" evidence="2">
    <location>
        <begin position="135"/>
        <end position="229"/>
    </location>
</feature>
<dbReference type="AlphaFoldDB" id="A0A842HZW2"/>
<dbReference type="Proteomes" id="UP000564378">
    <property type="component" value="Unassembled WGS sequence"/>
</dbReference>
<dbReference type="InterPro" id="IPR011008">
    <property type="entry name" value="Dimeric_a/b-barrel"/>
</dbReference>
<gene>
    <name evidence="3" type="ORF">H6P80_05350</name>
</gene>
<dbReference type="Pfam" id="PF07110">
    <property type="entry name" value="EthD"/>
    <property type="match status" value="1"/>
</dbReference>
<evidence type="ECO:0000259" key="2">
    <source>
        <dbReference type="Pfam" id="PF09448"/>
    </source>
</evidence>
<dbReference type="InterPro" id="IPR009799">
    <property type="entry name" value="EthD_dom"/>
</dbReference>
<evidence type="ECO:0000313" key="4">
    <source>
        <dbReference type="Proteomes" id="UP000564378"/>
    </source>
</evidence>
<name>A0A842HZW2_9SPHN</name>
<sequence length="249" mass="27168">MANSPSAEATPLSKSLSFIRRKPDTTPDQFKAKWLGEHGPGSLKIQGIEGFVLGEVIEDAGRARSRAGGAPELDGIAESWQAPGIDRAAQAKADPFVRDWLGAAPTYIGAINIFVTREHIFAPPMRGGHKVITLIFRKPEQTREDFVRHMLEVHGPLSMNVPGLRGYVLSEIVRRPTMPALPEIPGLGEVDMIGQSWMSSDPAEQTPDSEGRRAWLEDGKANFGSFMRYVTLEHDFIAPPYAGPGKASV</sequence>
<dbReference type="EMBL" id="JACJVJ010000001">
    <property type="protein sequence ID" value="MBC2777044.1"/>
    <property type="molecule type" value="Genomic_DNA"/>
</dbReference>
<protein>
    <submittedName>
        <fullName evidence="3">EthD domain-containing protein</fullName>
    </submittedName>
</protein>
<dbReference type="SUPFAM" id="SSF54909">
    <property type="entry name" value="Dimeric alpha+beta barrel"/>
    <property type="match status" value="2"/>
</dbReference>
<evidence type="ECO:0000313" key="3">
    <source>
        <dbReference type="EMBL" id="MBC2777044.1"/>
    </source>
</evidence>
<dbReference type="Pfam" id="PF09448">
    <property type="entry name" value="MmlI"/>
    <property type="match status" value="1"/>
</dbReference>
<organism evidence="3 4">
    <name type="scientific">Parasphingopyxis marina</name>
    <dbReference type="NCBI Taxonomy" id="2761622"/>
    <lineage>
        <taxon>Bacteria</taxon>
        <taxon>Pseudomonadati</taxon>
        <taxon>Pseudomonadota</taxon>
        <taxon>Alphaproteobacteria</taxon>
        <taxon>Sphingomonadales</taxon>
        <taxon>Sphingomonadaceae</taxon>
        <taxon>Parasphingopyxis</taxon>
    </lineage>
</organism>
<dbReference type="RefSeq" id="WP_185800278.1">
    <property type="nucleotide sequence ID" value="NZ_JACJVJ010000001.1"/>
</dbReference>
<dbReference type="Gene3D" id="3.30.70.100">
    <property type="match status" value="2"/>
</dbReference>
<dbReference type="InterPro" id="IPR018566">
    <property type="entry name" value="MeMu_Me-Isoase"/>
</dbReference>
<dbReference type="GO" id="GO:0016491">
    <property type="term" value="F:oxidoreductase activity"/>
    <property type="evidence" value="ECO:0007669"/>
    <property type="project" value="InterPro"/>
</dbReference>
<comment type="caution">
    <text evidence="3">The sequence shown here is derived from an EMBL/GenBank/DDBJ whole genome shotgun (WGS) entry which is preliminary data.</text>
</comment>
<evidence type="ECO:0000259" key="1">
    <source>
        <dbReference type="Pfam" id="PF07110"/>
    </source>
</evidence>
<keyword evidence="4" id="KW-1185">Reference proteome</keyword>
<accession>A0A842HZW2</accession>
<feature type="domain" description="EthD" evidence="1">
    <location>
        <begin position="22"/>
        <end position="98"/>
    </location>
</feature>
<reference evidence="3 4" key="1">
    <citation type="submission" date="2020-08" db="EMBL/GenBank/DDBJ databases">
        <title>Draft genome sequence of Parasphingopyxis sp. GrpM-11.</title>
        <authorList>
            <person name="Oh J."/>
            <person name="Roh D.-H."/>
        </authorList>
    </citation>
    <scope>NUCLEOTIDE SEQUENCE [LARGE SCALE GENOMIC DNA]</scope>
    <source>
        <strain evidence="3 4">GrpM-11</strain>
    </source>
</reference>
<proteinExistence type="predicted"/>